<dbReference type="InterPro" id="IPR036291">
    <property type="entry name" value="NAD(P)-bd_dom_sf"/>
</dbReference>
<name>A0A401KJM3_ASPAW</name>
<dbReference type="InterPro" id="IPR013149">
    <property type="entry name" value="ADH-like_C"/>
</dbReference>
<dbReference type="SUPFAM" id="SSF51735">
    <property type="entry name" value="NAD(P)-binding Rossmann-fold domains"/>
    <property type="match status" value="1"/>
</dbReference>
<dbReference type="InterPro" id="IPR011032">
    <property type="entry name" value="GroES-like_sf"/>
</dbReference>
<dbReference type="Proteomes" id="UP000286921">
    <property type="component" value="Unassembled WGS sequence"/>
</dbReference>
<protein>
    <submittedName>
        <fullName evidence="8">Alcohol dehydrogenase</fullName>
    </submittedName>
</protein>
<dbReference type="EMBL" id="BDHI01000002">
    <property type="protein sequence ID" value="GCB19376.1"/>
    <property type="molecule type" value="Genomic_DNA"/>
</dbReference>
<comment type="cofactor">
    <cofactor evidence="1">
        <name>Zn(2+)</name>
        <dbReference type="ChEBI" id="CHEBI:29105"/>
    </cofactor>
</comment>
<evidence type="ECO:0000256" key="3">
    <source>
        <dbReference type="ARBA" id="ARBA00022723"/>
    </source>
</evidence>
<evidence type="ECO:0000256" key="2">
    <source>
        <dbReference type="ARBA" id="ARBA00008072"/>
    </source>
</evidence>
<dbReference type="InterPro" id="IPR020843">
    <property type="entry name" value="ER"/>
</dbReference>
<evidence type="ECO:0000313" key="9">
    <source>
        <dbReference type="Proteomes" id="UP000286921"/>
    </source>
</evidence>
<accession>A0A401KJM3</accession>
<dbReference type="Gene3D" id="3.90.180.10">
    <property type="entry name" value="Medium-chain alcohol dehydrogenases, catalytic domain"/>
    <property type="match status" value="1"/>
</dbReference>
<comment type="similarity">
    <text evidence="2">Belongs to the zinc-containing alcohol dehydrogenase family.</text>
</comment>
<keyword evidence="9" id="KW-1185">Reference proteome</keyword>
<dbReference type="AlphaFoldDB" id="A0A401KJM3"/>
<dbReference type="PANTHER" id="PTHR42940">
    <property type="entry name" value="ALCOHOL DEHYDROGENASE 1-RELATED"/>
    <property type="match status" value="1"/>
</dbReference>
<proteinExistence type="inferred from homology"/>
<evidence type="ECO:0000256" key="5">
    <source>
        <dbReference type="ARBA" id="ARBA00023002"/>
    </source>
</evidence>
<keyword evidence="4" id="KW-0862">Zinc</keyword>
<dbReference type="CDD" id="cd08297">
    <property type="entry name" value="CAD3"/>
    <property type="match status" value="1"/>
</dbReference>
<evidence type="ECO:0000256" key="4">
    <source>
        <dbReference type="ARBA" id="ARBA00022833"/>
    </source>
</evidence>
<dbReference type="GO" id="GO:0005737">
    <property type="term" value="C:cytoplasm"/>
    <property type="evidence" value="ECO:0007669"/>
    <property type="project" value="TreeGrafter"/>
</dbReference>
<dbReference type="GO" id="GO:0004022">
    <property type="term" value="F:alcohol dehydrogenase (NAD+) activity"/>
    <property type="evidence" value="ECO:0007669"/>
    <property type="project" value="UniProtKB-ARBA"/>
</dbReference>
<dbReference type="InterPro" id="IPR013154">
    <property type="entry name" value="ADH-like_N"/>
</dbReference>
<dbReference type="FunFam" id="3.40.50.720:FF:000039">
    <property type="entry name" value="Alcohol dehydrogenase AdhP"/>
    <property type="match status" value="1"/>
</dbReference>
<dbReference type="Pfam" id="PF08240">
    <property type="entry name" value="ADH_N"/>
    <property type="match status" value="1"/>
</dbReference>
<sequence>MSPTSIPTHQTAACIDNPSPGATLTIRHDIPVPTPGAGEVLVKLEYTGFCHSDLHNINGELVMTTNVPGHEGVGRVVKVGPNTPAEMMGRRVGVKYIYPFLVTVGGSETNKLSRWLYKSCMKCPTCKVQYTNCRNQDNSGRNVPGTFQQYVVSPANFVSLIPEDLNPEAVAPLLCAGLTMYGALSKIEKLYEKGDWVVIMGAGGGLGHLGLQIGNEMGYKMIAVDSPSKKDICLASGASAFFDFKDDNLIANIQSLTDGVGAHASLIVVGSEKAYEQGVALLRPLGTLVCVGFPRPDFHVPVAPQHCVDSGLRIIGSAVGTETEMQALLEMARAGKVSTHYEVFDLEEINDVVERMRRYAVSGRAVLRIPEASVARI</sequence>
<dbReference type="Gene3D" id="3.40.50.720">
    <property type="entry name" value="NAD(P)-binding Rossmann-like Domain"/>
    <property type="match status" value="1"/>
</dbReference>
<keyword evidence="3" id="KW-0479">Metal-binding</keyword>
<keyword evidence="6" id="KW-0520">NAD</keyword>
<evidence type="ECO:0000256" key="6">
    <source>
        <dbReference type="ARBA" id="ARBA00023027"/>
    </source>
</evidence>
<dbReference type="PANTHER" id="PTHR42940:SF2">
    <property type="entry name" value="DEHYDROGENASE FAMILY OXIDOREDUCTASE, PUTATIVE (JCVI)-RELATED"/>
    <property type="match status" value="1"/>
</dbReference>
<evidence type="ECO:0000256" key="1">
    <source>
        <dbReference type="ARBA" id="ARBA00001947"/>
    </source>
</evidence>
<comment type="caution">
    <text evidence="8">The sequence shown here is derived from an EMBL/GenBank/DDBJ whole genome shotgun (WGS) entry which is preliminary data.</text>
</comment>
<reference evidence="8 9" key="1">
    <citation type="submission" date="2016-09" db="EMBL/GenBank/DDBJ databases">
        <title>Aspergillus awamori IFM 58123T.</title>
        <authorList>
            <person name="Kusuya Y."/>
            <person name="Shimizu M."/>
            <person name="Takahashi H."/>
            <person name="Yaguchi T."/>
        </authorList>
    </citation>
    <scope>NUCLEOTIDE SEQUENCE [LARGE SCALE GENOMIC DNA]</scope>
    <source>
        <strain evidence="8 9">IFM 58123</strain>
    </source>
</reference>
<dbReference type="Pfam" id="PF00107">
    <property type="entry name" value="ADH_zinc_N"/>
    <property type="match status" value="1"/>
</dbReference>
<evidence type="ECO:0000313" key="8">
    <source>
        <dbReference type="EMBL" id="GCB19376.1"/>
    </source>
</evidence>
<feature type="domain" description="Enoyl reductase (ER)" evidence="7">
    <location>
        <begin position="21"/>
        <end position="367"/>
    </location>
</feature>
<keyword evidence="5" id="KW-0560">Oxidoreductase</keyword>
<evidence type="ECO:0000259" key="7">
    <source>
        <dbReference type="SMART" id="SM00829"/>
    </source>
</evidence>
<organism evidence="8 9">
    <name type="scientific">Aspergillus awamori</name>
    <name type="common">Black koji mold</name>
    <dbReference type="NCBI Taxonomy" id="105351"/>
    <lineage>
        <taxon>Eukaryota</taxon>
        <taxon>Fungi</taxon>
        <taxon>Dikarya</taxon>
        <taxon>Ascomycota</taxon>
        <taxon>Pezizomycotina</taxon>
        <taxon>Eurotiomycetes</taxon>
        <taxon>Eurotiomycetidae</taxon>
        <taxon>Eurotiales</taxon>
        <taxon>Aspergillaceae</taxon>
        <taxon>Aspergillus</taxon>
    </lineage>
</organism>
<dbReference type="STRING" id="105351.A0A401KJM3"/>
<dbReference type="SMART" id="SM00829">
    <property type="entry name" value="PKS_ER"/>
    <property type="match status" value="1"/>
</dbReference>
<dbReference type="SUPFAM" id="SSF50129">
    <property type="entry name" value="GroES-like"/>
    <property type="match status" value="1"/>
</dbReference>
<gene>
    <name evidence="8" type="ORF">AAWM_02261</name>
</gene>
<dbReference type="GO" id="GO:0046872">
    <property type="term" value="F:metal ion binding"/>
    <property type="evidence" value="ECO:0007669"/>
    <property type="project" value="UniProtKB-KW"/>
</dbReference>